<dbReference type="PANTHER" id="PTHR34236:SF1">
    <property type="entry name" value="DIMETHYL SULFOXIDE REDUCTASE TRANSCRIPTIONAL ACTIVATOR"/>
    <property type="match status" value="1"/>
</dbReference>
<dbReference type="PANTHER" id="PTHR34236">
    <property type="entry name" value="DIMETHYL SULFOXIDE REDUCTASE TRANSCRIPTIONAL ACTIVATOR"/>
    <property type="match status" value="1"/>
</dbReference>
<dbReference type="InterPro" id="IPR031803">
    <property type="entry name" value="BAT_GAF/HTH-assoc"/>
</dbReference>
<proteinExistence type="predicted"/>
<dbReference type="Pfam" id="PF04967">
    <property type="entry name" value="HTH_10"/>
    <property type="match status" value="1"/>
</dbReference>
<gene>
    <name evidence="5" type="ORF">EO776_16135</name>
</gene>
<evidence type="ECO:0000313" key="5">
    <source>
        <dbReference type="EMBL" id="QAY21900.1"/>
    </source>
</evidence>
<dbReference type="KEGG" id="hezz:EO776_16135"/>
<feature type="domain" description="Bacterioopsin transcriptional activator GAF and HTH associated" evidence="4">
    <location>
        <begin position="3"/>
        <end position="126"/>
    </location>
</feature>
<geneLocation type="plasmid" evidence="6">
    <name>megaPlasmid</name>
</geneLocation>
<evidence type="ECO:0000313" key="6">
    <source>
        <dbReference type="Proteomes" id="UP000293073"/>
    </source>
</evidence>
<evidence type="ECO:0000259" key="3">
    <source>
        <dbReference type="Pfam" id="PF04967"/>
    </source>
</evidence>
<evidence type="ECO:0000256" key="1">
    <source>
        <dbReference type="ARBA" id="ARBA00023015"/>
    </source>
</evidence>
<organism evidence="5 6">
    <name type="scientific">Halorubrum ezzemoulense</name>
    <name type="common">Halorubrum chaoviator</name>
    <dbReference type="NCBI Taxonomy" id="337243"/>
    <lineage>
        <taxon>Archaea</taxon>
        <taxon>Methanobacteriati</taxon>
        <taxon>Methanobacteriota</taxon>
        <taxon>Stenosarchaea group</taxon>
        <taxon>Halobacteria</taxon>
        <taxon>Halobacteriales</taxon>
        <taxon>Haloferacaceae</taxon>
        <taxon>Halorubrum</taxon>
    </lineage>
</organism>
<feature type="domain" description="HTH bat-type" evidence="3">
    <location>
        <begin position="150"/>
        <end position="201"/>
    </location>
</feature>
<dbReference type="Proteomes" id="UP000293073">
    <property type="component" value="Plasmid megaplasmid"/>
</dbReference>
<evidence type="ECO:0000256" key="2">
    <source>
        <dbReference type="ARBA" id="ARBA00023163"/>
    </source>
</evidence>
<accession>A0A481RM05</accession>
<dbReference type="Pfam" id="PF15915">
    <property type="entry name" value="BAT"/>
    <property type="match status" value="1"/>
</dbReference>
<dbReference type="RefSeq" id="WP_094519881.1">
    <property type="nucleotide sequence ID" value="NZ_CP034941.1"/>
</dbReference>
<protein>
    <submittedName>
        <fullName evidence="5">Transcriptional regulator</fullName>
    </submittedName>
</protein>
<evidence type="ECO:0000259" key="4">
    <source>
        <dbReference type="Pfam" id="PF15915"/>
    </source>
</evidence>
<keyword evidence="2" id="KW-0804">Transcription</keyword>
<name>A0A481RM05_HALEZ</name>
<dbReference type="AlphaFoldDB" id="A0A481RM05"/>
<dbReference type="EMBL" id="CP034941">
    <property type="protein sequence ID" value="QAY21900.1"/>
    <property type="molecule type" value="Genomic_DNA"/>
</dbReference>
<keyword evidence="5" id="KW-0614">Plasmid</keyword>
<dbReference type="InterPro" id="IPR007050">
    <property type="entry name" value="HTH_bacterioopsin"/>
</dbReference>
<reference evidence="6" key="1">
    <citation type="submission" date="2019-01" db="EMBL/GenBank/DDBJ databases">
        <title>Complete genome of Halorubrum ezzemoulense strain FB21.</title>
        <authorList>
            <person name="Feng Y."/>
            <person name="Louyakis A.S."/>
            <person name="Papke R.T."/>
            <person name="Gogarten J.P."/>
        </authorList>
    </citation>
    <scope>NUCLEOTIDE SEQUENCE [LARGE SCALE GENOMIC DNA]</scope>
    <source>
        <strain evidence="6">Fb21</strain>
        <plasmid evidence="6">megaPlasmid</plasmid>
    </source>
</reference>
<sequence>MTEFRIEGDDCPLADATRSTGTTVDVAPPLMRSDGNVLLRFSSALSDDLTAWLDEDDRIRYLYKSDNGDRYNYRCLSLHPCVVHELISGGFMVESIIYQDGSAIVTGAVVGHEIMRAVMETTSETVGVKLERVYALRGEEERSIAKQWDLTPAQEESLRYAVAMGYFTVPREATASEVAAEMGISKSAFIERLHRAQHSLLMQLFPDIADRPDRIRSSGTDDGITDDN</sequence>
<dbReference type="GeneID" id="301361375"/>
<keyword evidence="1" id="KW-0805">Transcription regulation</keyword>